<gene>
    <name evidence="1" type="ORF">Maes01_02757</name>
</gene>
<evidence type="ECO:0000313" key="2">
    <source>
        <dbReference type="Proteomes" id="UP001408594"/>
    </source>
</evidence>
<dbReference type="EMBL" id="BAABRT010000028">
    <property type="protein sequence ID" value="GAA5526162.1"/>
    <property type="molecule type" value="Genomic_DNA"/>
</dbReference>
<dbReference type="SUPFAM" id="SSF56935">
    <property type="entry name" value="Porins"/>
    <property type="match status" value="1"/>
</dbReference>
<reference evidence="1 2" key="1">
    <citation type="submission" date="2024-02" db="EMBL/GenBank/DDBJ databases">
        <title>Microbulbifer aestuariivivens NBRC 112533.</title>
        <authorList>
            <person name="Ichikawa N."/>
            <person name="Katano-Makiyama Y."/>
            <person name="Hidaka K."/>
        </authorList>
    </citation>
    <scope>NUCLEOTIDE SEQUENCE [LARGE SCALE GENOMIC DNA]</scope>
    <source>
        <strain evidence="1 2">NBRC 112533</strain>
    </source>
</reference>
<dbReference type="Proteomes" id="UP001408594">
    <property type="component" value="Unassembled WGS sequence"/>
</dbReference>
<proteinExistence type="predicted"/>
<protein>
    <recommendedName>
        <fullName evidence="3">DUF481 domain-containing protein</fullName>
    </recommendedName>
</protein>
<sequence>MHPVVRFFLSLSLSSLILVTMPGYAGVLTLNNGDRVYGSLVLVERDHVVWKSENFGEIRVEKSKVLSLDTDVDLKIAGREGPCALAGHRREQWELYCEEGEGWVMDFPAIDRAEPYVNFVGNPVVFHGNVNAGGVFESGNRERQDLDLNVNLDVRTGDFHHLISALYQSDNGPEVDSLERYQLAYNLRWIFAEKWFAAANTAIEREEARNLDLGTTYGLGLGYLFFDTDKATLSLQGGVSSLQEAFIDAALSQDQDRHYAAGRSALNYRYKFDLGPEVYFDHELLQSMNNSDDYQTSAQVGVRTPLVKGVLMEIAHHWLYDNTPSLGSEKEDTKLTVGVGYQW</sequence>
<accession>A0ABP9WSG4</accession>
<keyword evidence="2" id="KW-1185">Reference proteome</keyword>
<name>A0ABP9WSG4_9GAMM</name>
<evidence type="ECO:0000313" key="1">
    <source>
        <dbReference type="EMBL" id="GAA5526162.1"/>
    </source>
</evidence>
<comment type="caution">
    <text evidence="1">The sequence shown here is derived from an EMBL/GenBank/DDBJ whole genome shotgun (WGS) entry which is preliminary data.</text>
</comment>
<organism evidence="1 2">
    <name type="scientific">Microbulbifer aestuariivivens</name>
    <dbReference type="NCBI Taxonomy" id="1908308"/>
    <lineage>
        <taxon>Bacteria</taxon>
        <taxon>Pseudomonadati</taxon>
        <taxon>Pseudomonadota</taxon>
        <taxon>Gammaproteobacteria</taxon>
        <taxon>Cellvibrionales</taxon>
        <taxon>Microbulbiferaceae</taxon>
        <taxon>Microbulbifer</taxon>
    </lineage>
</organism>
<evidence type="ECO:0008006" key="3">
    <source>
        <dbReference type="Google" id="ProtNLM"/>
    </source>
</evidence>
<dbReference type="InterPro" id="IPR007433">
    <property type="entry name" value="DUF481"/>
</dbReference>
<dbReference type="Pfam" id="PF04338">
    <property type="entry name" value="DUF481"/>
    <property type="match status" value="1"/>
</dbReference>